<sequence length="576" mass="64325">MSEYTCYATDNGFHFKLWRGERMVLLGFDVDEPEPDFVGFAVKVCPPNSKKYTCLKNRIAFDYTDAKVTGDRLFDTNVAPLQRFRWIHFPWQPVAGIYHYQATKMHMEPDGSLREGITLENSIELSPVTYDDIVDIGFTRNFASSQAYRDQFNNNSDIIPGAGEDGLNFKLRDDVKNSRGETVYDWLGFEAKTLIDTFIQEVVDNPDLHLDFMAFDLDLPDLVEKLEAIGPRLRAVIDDSSKKDKETGIPEGHGAKNSSESVASQRLTAAGAQVTRTRFFNLQHHKVLIQRDKQNQAVKVLCGSTNFSFRGLYIQANNVLVFHSSGVAASFGQMFEEAFTKPEAFRHSPLSQSIQTIKHANGPTVNISYSPHRETSLSLDPVVNAINQASSSVFYSIAFLNNMKESPVGVALTELLNRPVFSYGTVNTAGELQVIKPDGTLAVADFAYLAKKAPEPFRTEWAGGKGINIHHKFVVTDFNLASAKVFTGSSNLAPSGEKNNGDHLIMIEDQKIATAYVIEAIRVFDHLQFRQRMQGAADVQVITLLKPEAMTGQPAWFTRFYVAGSQANNDRLLFSR</sequence>
<dbReference type="CDD" id="cd09173">
    <property type="entry name" value="PLDc_Nuc_like_unchar1_2"/>
    <property type="match status" value="1"/>
</dbReference>
<dbReference type="PANTHER" id="PTHR43856:SF1">
    <property type="entry name" value="MITOCHONDRIAL CARDIOLIPIN HYDROLASE"/>
    <property type="match status" value="1"/>
</dbReference>
<evidence type="ECO:0000256" key="5">
    <source>
        <dbReference type="SAM" id="MobiDB-lite"/>
    </source>
</evidence>
<keyword evidence="4" id="KW-0443">Lipid metabolism</keyword>
<accession>A0A0F6RET4</accession>
<evidence type="ECO:0000256" key="3">
    <source>
        <dbReference type="ARBA" id="ARBA00022963"/>
    </source>
</evidence>
<dbReference type="AlphaFoldDB" id="A0A0F6RET4"/>
<keyword evidence="3" id="KW-0442">Lipid degradation</keyword>
<protein>
    <recommendedName>
        <fullName evidence="2">phospholipase D</fullName>
        <ecNumber evidence="2">3.1.4.4</ecNumber>
    </recommendedName>
</protein>
<dbReference type="KEGG" id="cama:F384_06385"/>
<gene>
    <name evidence="6" type="ORF">F384_06385</name>
</gene>
<evidence type="ECO:0000256" key="1">
    <source>
        <dbReference type="ARBA" id="ARBA00008664"/>
    </source>
</evidence>
<dbReference type="PATRIC" id="fig|1261127.3.peg.1313"/>
<reference evidence="6 7" key="1">
    <citation type="journal article" date="2013" name="Appl. Microbiol. Biotechnol.">
        <title>Glycerol assimilation and production of 1,3-propanediol by Citrobacter amalonaticus Y19.</title>
        <authorList>
            <person name="Ainala S.K."/>
            <person name="Ashok S."/>
            <person name="Ko Y."/>
            <person name="Park S."/>
        </authorList>
    </citation>
    <scope>NUCLEOTIDE SEQUENCE [LARGE SCALE GENOMIC DNA]</scope>
    <source>
        <strain evidence="6 7">Y19</strain>
    </source>
</reference>
<evidence type="ECO:0000313" key="7">
    <source>
        <dbReference type="Proteomes" id="UP000034085"/>
    </source>
</evidence>
<organism evidence="6 7">
    <name type="scientific">Citrobacter amalonaticus Y19</name>
    <dbReference type="NCBI Taxonomy" id="1261127"/>
    <lineage>
        <taxon>Bacteria</taxon>
        <taxon>Pseudomonadati</taxon>
        <taxon>Pseudomonadota</taxon>
        <taxon>Gammaproteobacteria</taxon>
        <taxon>Enterobacterales</taxon>
        <taxon>Enterobacteriaceae</taxon>
        <taxon>Citrobacter</taxon>
    </lineage>
</organism>
<name>A0A0F6RET4_CITAM</name>
<dbReference type="GO" id="GO:0004630">
    <property type="term" value="F:phospholipase D activity"/>
    <property type="evidence" value="ECO:0007669"/>
    <property type="project" value="UniProtKB-EC"/>
</dbReference>
<comment type="similarity">
    <text evidence="1">Belongs to the phospholipase D family.</text>
</comment>
<dbReference type="EC" id="3.1.4.4" evidence="2"/>
<dbReference type="EMBL" id="CP011132">
    <property type="protein sequence ID" value="AKE58805.1"/>
    <property type="molecule type" value="Genomic_DNA"/>
</dbReference>
<evidence type="ECO:0000313" key="6">
    <source>
        <dbReference type="EMBL" id="AKE58805.1"/>
    </source>
</evidence>
<dbReference type="GO" id="GO:0016891">
    <property type="term" value="F:RNA endonuclease activity producing 5'-phosphomonoesters, hydrolytic mechanism"/>
    <property type="evidence" value="ECO:0007669"/>
    <property type="project" value="TreeGrafter"/>
</dbReference>
<dbReference type="SUPFAM" id="SSF56024">
    <property type="entry name" value="Phospholipase D/nuclease"/>
    <property type="match status" value="2"/>
</dbReference>
<dbReference type="PANTHER" id="PTHR43856">
    <property type="entry name" value="CARDIOLIPIN HYDROLASE"/>
    <property type="match status" value="1"/>
</dbReference>
<dbReference type="Proteomes" id="UP000034085">
    <property type="component" value="Chromosome"/>
</dbReference>
<evidence type="ECO:0000256" key="4">
    <source>
        <dbReference type="ARBA" id="ARBA00023098"/>
    </source>
</evidence>
<evidence type="ECO:0000256" key="2">
    <source>
        <dbReference type="ARBA" id="ARBA00012027"/>
    </source>
</evidence>
<dbReference type="RefSeq" id="WP_046480472.1">
    <property type="nucleotide sequence ID" value="NZ_CP011132.1"/>
</dbReference>
<dbReference type="HOGENOM" id="CLU_018010_0_0_6"/>
<proteinExistence type="inferred from homology"/>
<dbReference type="OrthoDB" id="9789376at2"/>
<dbReference type="InterPro" id="IPR051406">
    <property type="entry name" value="PLD_domain"/>
</dbReference>
<dbReference type="Gene3D" id="3.30.870.10">
    <property type="entry name" value="Endonuclease Chain A"/>
    <property type="match status" value="2"/>
</dbReference>
<dbReference type="GO" id="GO:0016042">
    <property type="term" value="P:lipid catabolic process"/>
    <property type="evidence" value="ECO:0007669"/>
    <property type="project" value="UniProtKB-KW"/>
</dbReference>
<feature type="region of interest" description="Disordered" evidence="5">
    <location>
        <begin position="240"/>
        <end position="262"/>
    </location>
</feature>